<sequence>ALHGASVAALTIYDMAKAVEKSMEIVSIRLRSKSGGKSGDYSSE</sequence>
<dbReference type="Pfam" id="PF01967">
    <property type="entry name" value="MoaC"/>
    <property type="match status" value="1"/>
</dbReference>
<keyword evidence="2" id="KW-0501">Molybdenum cofactor biosynthesis</keyword>
<dbReference type="SUPFAM" id="SSF55040">
    <property type="entry name" value="Molybdenum cofactor biosynthesis protein C, MoaC"/>
    <property type="match status" value="1"/>
</dbReference>
<dbReference type="InterPro" id="IPR036522">
    <property type="entry name" value="MoaC_sf"/>
</dbReference>
<gene>
    <name evidence="4" type="ORF">MNBD_ALPHA04-347</name>
</gene>
<dbReference type="EMBL" id="UOEF01000021">
    <property type="protein sequence ID" value="VAV87764.1"/>
    <property type="molecule type" value="Genomic_DNA"/>
</dbReference>
<dbReference type="AlphaFoldDB" id="A0A3B0R2T3"/>
<protein>
    <submittedName>
        <fullName evidence="4">Cyclic pyranopterin monophosphate synthase accessory protein</fullName>
    </submittedName>
</protein>
<accession>A0A3B0R2T3</accession>
<dbReference type="InterPro" id="IPR002820">
    <property type="entry name" value="Mopterin_CF_biosynth-C_dom"/>
</dbReference>
<evidence type="ECO:0000259" key="3">
    <source>
        <dbReference type="Pfam" id="PF01967"/>
    </source>
</evidence>
<evidence type="ECO:0000313" key="4">
    <source>
        <dbReference type="EMBL" id="VAV87764.1"/>
    </source>
</evidence>
<feature type="non-terminal residue" evidence="4">
    <location>
        <position position="1"/>
    </location>
</feature>
<dbReference type="GO" id="GO:0006777">
    <property type="term" value="P:Mo-molybdopterin cofactor biosynthetic process"/>
    <property type="evidence" value="ECO:0007669"/>
    <property type="project" value="UniProtKB-KW"/>
</dbReference>
<evidence type="ECO:0000256" key="2">
    <source>
        <dbReference type="ARBA" id="ARBA00023150"/>
    </source>
</evidence>
<evidence type="ECO:0000256" key="1">
    <source>
        <dbReference type="ARBA" id="ARBA00005046"/>
    </source>
</evidence>
<feature type="domain" description="Molybdopterin cofactor biosynthesis C (MoaC)" evidence="3">
    <location>
        <begin position="1"/>
        <end position="36"/>
    </location>
</feature>
<dbReference type="UniPathway" id="UPA00344"/>
<proteinExistence type="predicted"/>
<organism evidence="4">
    <name type="scientific">hydrothermal vent metagenome</name>
    <dbReference type="NCBI Taxonomy" id="652676"/>
    <lineage>
        <taxon>unclassified sequences</taxon>
        <taxon>metagenomes</taxon>
        <taxon>ecological metagenomes</taxon>
    </lineage>
</organism>
<dbReference type="Gene3D" id="3.30.70.640">
    <property type="entry name" value="Molybdopterin cofactor biosynthesis C (MoaC) domain"/>
    <property type="match status" value="1"/>
</dbReference>
<comment type="pathway">
    <text evidence="1">Cofactor biosynthesis; molybdopterin biosynthesis.</text>
</comment>
<reference evidence="4" key="1">
    <citation type="submission" date="2018-06" db="EMBL/GenBank/DDBJ databases">
        <authorList>
            <person name="Zhirakovskaya E."/>
        </authorList>
    </citation>
    <scope>NUCLEOTIDE SEQUENCE</scope>
</reference>
<name>A0A3B0R2T3_9ZZZZ</name>